<dbReference type="RefSeq" id="YP_009222329.1">
    <property type="nucleotide sequence ID" value="NC_029058.1"/>
</dbReference>
<dbReference type="KEGG" id="vg:26793879"/>
<reference evidence="1 2" key="2">
    <citation type="journal article" date="2015" name="Biotechnol. Biofuels">
        <title>Bacteriophage application restores ethanol fermentation characteristics disrupted by Lactobacillus fermentum.</title>
        <authorList>
            <person name="Liu M."/>
            <person name="Bischoff K.M."/>
            <person name="Gill J.J."/>
            <person name="Mire-Criscione M.D."/>
            <person name="Berry J.D."/>
            <person name="Young R."/>
            <person name="Summer E.J."/>
        </authorList>
    </citation>
    <scope>NUCLEOTIDE SEQUENCE [LARGE SCALE GENOMIC DNA]</scope>
</reference>
<reference evidence="2" key="1">
    <citation type="submission" date="2014-10" db="EMBL/GenBank/DDBJ databases">
        <title>Characterization of Lactobacillus fermentum phage vB_S_LfeInf.</title>
        <authorList>
            <person name="Liu M."/>
            <person name="Gill J.J."/>
            <person name="Berry J."/>
            <person name="Young R.III."/>
            <person name="Summer E.J."/>
        </authorList>
    </citation>
    <scope>NUCLEOTIDE SEQUENCE [LARGE SCALE GENOMIC DNA]</scope>
</reference>
<name>A0A0A7NU43_9CAUD</name>
<sequence>MNKDLPELDKKRNIIFTITDGDKDHTDVQIAANGYGVVPESEKVSDVEKDTNKLRISKMITESIYAFTIFMDDLGLDKKYVLDTVDKIYGQLHQDDQEDQGDQGDK</sequence>
<gene>
    <name evidence="1" type="ORF">LfeInf_091</name>
</gene>
<keyword evidence="2" id="KW-1185">Reference proteome</keyword>
<dbReference type="EMBL" id="KP054477">
    <property type="protein sequence ID" value="AIZ94717.1"/>
    <property type="molecule type" value="Genomic_DNA"/>
</dbReference>
<dbReference type="Proteomes" id="UP000030922">
    <property type="component" value="Segment"/>
</dbReference>
<evidence type="ECO:0000313" key="1">
    <source>
        <dbReference type="EMBL" id="AIZ94717.1"/>
    </source>
</evidence>
<accession>A0A0A7NU43</accession>
<organism evidence="1 2">
    <name type="scientific">Lactobacillus phage LfeInf</name>
    <dbReference type="NCBI Taxonomy" id="1567484"/>
    <lineage>
        <taxon>Viruses</taxon>
        <taxon>Duplodnaviria</taxon>
        <taxon>Heunggongvirae</taxon>
        <taxon>Uroviricota</taxon>
        <taxon>Caudoviricetes</taxon>
        <taxon>Herelleviridae</taxon>
        <taxon>Hopescreekvirus</taxon>
        <taxon>Hopescreekvirus LfeInf</taxon>
    </lineage>
</organism>
<proteinExistence type="predicted"/>
<evidence type="ECO:0000313" key="2">
    <source>
        <dbReference type="Proteomes" id="UP000030922"/>
    </source>
</evidence>
<dbReference type="GeneID" id="26793879"/>
<protein>
    <submittedName>
        <fullName evidence="1">Uncharacterized protein</fullName>
    </submittedName>
</protein>